<dbReference type="SUPFAM" id="SSF55073">
    <property type="entry name" value="Nucleotide cyclase"/>
    <property type="match status" value="1"/>
</dbReference>
<dbReference type="InterPro" id="IPR000160">
    <property type="entry name" value="GGDEF_dom"/>
</dbReference>
<name>A0A1Y6EWA9_9GAMM</name>
<dbReference type="CDD" id="cd01949">
    <property type="entry name" value="GGDEF"/>
    <property type="match status" value="1"/>
</dbReference>
<sequence>MAFFTKSTNTRDVSAERDSRTKLLSRNEFYRDVNPLISDGKLLIESLALMVIDIEGFDFILRTFGPGQRDNVIEQVSRRIQQLIGNDHVLYHITQDRFALIYCEVNLAEVEKMAAKLLQSLKDPFEVSGVAYNLDGYIGLSSFPDDASSVSELVRTAVFACDKARRVDGRYMLYEKHQDDKERERFYLLLDLEKALINDAEIEVAYQPQINLDTGKIYGVEALCRWRHPKHGIIPPGHFLPFVEHSPLMMPLTEKILRTSLADTADWDKLGFSGSLAVNLSTTLFGVPDMMDRFSELLDASPINANRIHFEITETSVMERRNRAVKILSELKSSGYGIAMDDFGTGHSSLAYISDLPIDTIKIDMHFVQNMDKPWGRAIVGAASALAENLNLRTCAEGIETEEQLKACEELGVSFGQGYFIGKPMFRTELEGWLKTNSAAGVA</sequence>
<evidence type="ECO:0000259" key="2">
    <source>
        <dbReference type="PROSITE" id="PS50887"/>
    </source>
</evidence>
<dbReference type="OrthoDB" id="9804951at2"/>
<organism evidence="3 4">
    <name type="scientific">Pseudidiomarina planktonica</name>
    <dbReference type="NCBI Taxonomy" id="1323738"/>
    <lineage>
        <taxon>Bacteria</taxon>
        <taxon>Pseudomonadati</taxon>
        <taxon>Pseudomonadota</taxon>
        <taxon>Gammaproteobacteria</taxon>
        <taxon>Alteromonadales</taxon>
        <taxon>Idiomarinaceae</taxon>
        <taxon>Pseudidiomarina</taxon>
    </lineage>
</organism>
<reference evidence="4" key="1">
    <citation type="submission" date="2017-04" db="EMBL/GenBank/DDBJ databases">
        <authorList>
            <person name="Varghese N."/>
            <person name="Submissions S."/>
        </authorList>
    </citation>
    <scope>NUCLEOTIDE SEQUENCE [LARGE SCALE GENOMIC DNA]</scope>
</reference>
<dbReference type="InterPro" id="IPR035919">
    <property type="entry name" value="EAL_sf"/>
</dbReference>
<dbReference type="EMBL" id="FXWH01000001">
    <property type="protein sequence ID" value="SMQ66499.1"/>
    <property type="molecule type" value="Genomic_DNA"/>
</dbReference>
<dbReference type="InterPro" id="IPR029787">
    <property type="entry name" value="Nucleotide_cyclase"/>
</dbReference>
<dbReference type="GO" id="GO:0071111">
    <property type="term" value="F:cyclic-guanylate-specific phosphodiesterase activity"/>
    <property type="evidence" value="ECO:0007669"/>
    <property type="project" value="InterPro"/>
</dbReference>
<protein>
    <submittedName>
        <fullName evidence="3">Diguanylate cyclase (GGDEF) domain-containing protein</fullName>
    </submittedName>
</protein>
<dbReference type="SMART" id="SM00267">
    <property type="entry name" value="GGDEF"/>
    <property type="match status" value="1"/>
</dbReference>
<gene>
    <name evidence="3" type="ORF">SAMN06297229_1543</name>
</gene>
<evidence type="ECO:0000313" key="4">
    <source>
        <dbReference type="Proteomes" id="UP000194450"/>
    </source>
</evidence>
<keyword evidence="4" id="KW-1185">Reference proteome</keyword>
<dbReference type="PROSITE" id="PS50887">
    <property type="entry name" value="GGDEF"/>
    <property type="match status" value="1"/>
</dbReference>
<feature type="domain" description="EAL" evidence="1">
    <location>
        <begin position="185"/>
        <end position="438"/>
    </location>
</feature>
<dbReference type="CDD" id="cd01948">
    <property type="entry name" value="EAL"/>
    <property type="match status" value="1"/>
</dbReference>
<evidence type="ECO:0000313" key="3">
    <source>
        <dbReference type="EMBL" id="SMQ66499.1"/>
    </source>
</evidence>
<dbReference type="SMART" id="SM00052">
    <property type="entry name" value="EAL"/>
    <property type="match status" value="1"/>
</dbReference>
<dbReference type="Gene3D" id="3.30.70.270">
    <property type="match status" value="1"/>
</dbReference>
<proteinExistence type="predicted"/>
<dbReference type="NCBIfam" id="TIGR00254">
    <property type="entry name" value="GGDEF"/>
    <property type="match status" value="1"/>
</dbReference>
<evidence type="ECO:0000259" key="1">
    <source>
        <dbReference type="PROSITE" id="PS50883"/>
    </source>
</evidence>
<dbReference type="Gene3D" id="3.20.20.450">
    <property type="entry name" value="EAL domain"/>
    <property type="match status" value="1"/>
</dbReference>
<dbReference type="Proteomes" id="UP000194450">
    <property type="component" value="Unassembled WGS sequence"/>
</dbReference>
<dbReference type="AlphaFoldDB" id="A0A1Y6EWA9"/>
<dbReference type="SUPFAM" id="SSF141868">
    <property type="entry name" value="EAL domain-like"/>
    <property type="match status" value="1"/>
</dbReference>
<feature type="domain" description="GGDEF" evidence="2">
    <location>
        <begin position="45"/>
        <end position="178"/>
    </location>
</feature>
<dbReference type="Pfam" id="PF00990">
    <property type="entry name" value="GGDEF"/>
    <property type="match status" value="1"/>
</dbReference>
<dbReference type="InterPro" id="IPR001633">
    <property type="entry name" value="EAL_dom"/>
</dbReference>
<dbReference type="RefSeq" id="WP_086434599.1">
    <property type="nucleotide sequence ID" value="NZ_FXWH01000001.1"/>
</dbReference>
<dbReference type="Pfam" id="PF00563">
    <property type="entry name" value="EAL"/>
    <property type="match status" value="1"/>
</dbReference>
<dbReference type="InterPro" id="IPR043128">
    <property type="entry name" value="Rev_trsase/Diguanyl_cyclase"/>
</dbReference>
<dbReference type="InterPro" id="IPR050706">
    <property type="entry name" value="Cyclic-di-GMP_PDE-like"/>
</dbReference>
<dbReference type="PANTHER" id="PTHR33121:SF19">
    <property type="entry name" value="CYCLIC DI-GMP PHOSPHODIESTERASE PA2567"/>
    <property type="match status" value="1"/>
</dbReference>
<accession>A0A1Y6EWA9</accession>
<dbReference type="PANTHER" id="PTHR33121">
    <property type="entry name" value="CYCLIC DI-GMP PHOSPHODIESTERASE PDEF"/>
    <property type="match status" value="1"/>
</dbReference>
<dbReference type="PROSITE" id="PS50883">
    <property type="entry name" value="EAL"/>
    <property type="match status" value="1"/>
</dbReference>